<evidence type="ECO:0000256" key="2">
    <source>
        <dbReference type="ARBA" id="ARBA00022801"/>
    </source>
</evidence>
<dbReference type="PANTHER" id="PTHR43782">
    <property type="entry name" value="ARGINASE"/>
    <property type="match status" value="1"/>
</dbReference>
<organism evidence="5">
    <name type="scientific">Mesorhizobium sp. WSM2240</name>
    <dbReference type="NCBI Taxonomy" id="3228851"/>
    <lineage>
        <taxon>Bacteria</taxon>
        <taxon>Pseudomonadati</taxon>
        <taxon>Pseudomonadota</taxon>
        <taxon>Alphaproteobacteria</taxon>
        <taxon>Hyphomicrobiales</taxon>
        <taxon>Phyllobacteriaceae</taxon>
        <taxon>Mesorhizobium</taxon>
    </lineage>
</organism>
<reference evidence="5" key="1">
    <citation type="submission" date="2024-06" db="EMBL/GenBank/DDBJ databases">
        <title>Mesorhizobium karijinii sp. nov., a symbiont of the iconic Swainsona formosa from arid Australia.</title>
        <authorList>
            <person name="Hill Y.J."/>
            <person name="Watkin E.L.J."/>
            <person name="O'Hara G.W."/>
            <person name="Terpolilli J."/>
            <person name="Tye M.L."/>
            <person name="Kohlmeier M.G."/>
        </authorList>
    </citation>
    <scope>NUCLEOTIDE SEQUENCE</scope>
    <source>
        <strain evidence="5">WSM2240</strain>
    </source>
</reference>
<dbReference type="AlphaFoldDB" id="A0AAU8CNM4"/>
<gene>
    <name evidence="5" type="ORF">ABVK50_25320</name>
</gene>
<evidence type="ECO:0000256" key="4">
    <source>
        <dbReference type="PROSITE-ProRule" id="PRU00742"/>
    </source>
</evidence>
<dbReference type="InterPro" id="IPR023696">
    <property type="entry name" value="Ureohydrolase_dom_sf"/>
</dbReference>
<keyword evidence="2" id="KW-0378">Hydrolase</keyword>
<dbReference type="InterPro" id="IPR006035">
    <property type="entry name" value="Ureohydrolase"/>
</dbReference>
<dbReference type="GO" id="GO:0004053">
    <property type="term" value="F:arginase activity"/>
    <property type="evidence" value="ECO:0007669"/>
    <property type="project" value="TreeGrafter"/>
</dbReference>
<dbReference type="GO" id="GO:0030145">
    <property type="term" value="F:manganese ion binding"/>
    <property type="evidence" value="ECO:0007669"/>
    <property type="project" value="TreeGrafter"/>
</dbReference>
<dbReference type="PANTHER" id="PTHR43782:SF3">
    <property type="entry name" value="ARGINASE"/>
    <property type="match status" value="1"/>
</dbReference>
<keyword evidence="3" id="KW-0464">Manganese</keyword>
<dbReference type="Pfam" id="PF00491">
    <property type="entry name" value="Arginase"/>
    <property type="match status" value="1"/>
</dbReference>
<dbReference type="Gene3D" id="3.40.800.10">
    <property type="entry name" value="Ureohydrolase domain"/>
    <property type="match status" value="1"/>
</dbReference>
<name>A0AAU8CNM4_9HYPH</name>
<dbReference type="GO" id="GO:0005829">
    <property type="term" value="C:cytosol"/>
    <property type="evidence" value="ECO:0007669"/>
    <property type="project" value="TreeGrafter"/>
</dbReference>
<accession>A0AAU8CNM4</accession>
<comment type="similarity">
    <text evidence="4">Belongs to the arginase family.</text>
</comment>
<evidence type="ECO:0000256" key="1">
    <source>
        <dbReference type="ARBA" id="ARBA00022723"/>
    </source>
</evidence>
<dbReference type="EMBL" id="CP159253">
    <property type="protein sequence ID" value="XCG48515.1"/>
    <property type="molecule type" value="Genomic_DNA"/>
</dbReference>
<keyword evidence="1" id="KW-0479">Metal-binding</keyword>
<dbReference type="SUPFAM" id="SSF52768">
    <property type="entry name" value="Arginase/deacetylase"/>
    <property type="match status" value="1"/>
</dbReference>
<sequence length="278" mass="29414">MKLSIIVAPYDSGRRHEGLGKGPDALLSGGLVEMLTLSGHDVTVEEIDEIKDLDDREIATGFAVCKAVAEKVGESEAEGRFPVVLAGNCLTTCGAVAGEKADSVIWFDQHGDINTPETSSYGFLDGMALATALGLCWRPMANAIPGFHAVDPAKCMLVDARDLDPDEKVLLDRLPIIHAEVGGAADKVVGLKEAGARRTHLHIDLDVHDPDSLQVNRYVQPGGPKPAAVREAASCMARSAPIVGLTLSAYDPAFDTKGKVPPAVGKLMIDFLAALERI</sequence>
<evidence type="ECO:0000313" key="5">
    <source>
        <dbReference type="EMBL" id="XCG48515.1"/>
    </source>
</evidence>
<evidence type="ECO:0000256" key="3">
    <source>
        <dbReference type="ARBA" id="ARBA00023211"/>
    </source>
</evidence>
<proteinExistence type="inferred from homology"/>
<protein>
    <submittedName>
        <fullName evidence="5">Arginase family protein</fullName>
    </submittedName>
</protein>
<dbReference type="PROSITE" id="PS51409">
    <property type="entry name" value="ARGINASE_2"/>
    <property type="match status" value="1"/>
</dbReference>
<dbReference type="CDD" id="cd09999">
    <property type="entry name" value="Arginase-like_1"/>
    <property type="match status" value="1"/>
</dbReference>
<dbReference type="RefSeq" id="WP_353643953.1">
    <property type="nucleotide sequence ID" value="NZ_CP159253.1"/>
</dbReference>